<dbReference type="EMBL" id="JACHLP010000006">
    <property type="protein sequence ID" value="MBB4844655.1"/>
    <property type="molecule type" value="Genomic_DNA"/>
</dbReference>
<gene>
    <name evidence="2" type="ORF">HNP55_003199</name>
</gene>
<accession>A0A840LCL7</accession>
<comment type="caution">
    <text evidence="2">The sequence shown here is derived from an EMBL/GenBank/DDBJ whole genome shotgun (WGS) entry which is preliminary data.</text>
</comment>
<name>A0A840LCL7_9BURK</name>
<evidence type="ECO:0000259" key="1">
    <source>
        <dbReference type="Pfam" id="PF24697"/>
    </source>
</evidence>
<sequence>MSWLFRPWRRASGSYRFQLGVQQVLVQRVGSRWQAVLQGQDGQQQPADFSIPDFIAADELGPFLAELLMERAKALEPS</sequence>
<proteinExistence type="predicted"/>
<dbReference type="InterPro" id="IPR056078">
    <property type="entry name" value="DUF7661"/>
</dbReference>
<keyword evidence="3" id="KW-1185">Reference proteome</keyword>
<evidence type="ECO:0000313" key="3">
    <source>
        <dbReference type="Proteomes" id="UP000562027"/>
    </source>
</evidence>
<organism evidence="2 3">
    <name type="scientific">Roseateles oligotrophus</name>
    <dbReference type="NCBI Taxonomy" id="1769250"/>
    <lineage>
        <taxon>Bacteria</taxon>
        <taxon>Pseudomonadati</taxon>
        <taxon>Pseudomonadota</taxon>
        <taxon>Betaproteobacteria</taxon>
        <taxon>Burkholderiales</taxon>
        <taxon>Sphaerotilaceae</taxon>
        <taxon>Roseateles</taxon>
    </lineage>
</organism>
<dbReference type="Proteomes" id="UP000562027">
    <property type="component" value="Unassembled WGS sequence"/>
</dbReference>
<reference evidence="2 3" key="1">
    <citation type="submission" date="2020-08" db="EMBL/GenBank/DDBJ databases">
        <title>Functional genomics of gut bacteria from endangered species of beetles.</title>
        <authorList>
            <person name="Carlos-Shanley C."/>
        </authorList>
    </citation>
    <scope>NUCLEOTIDE SEQUENCE [LARGE SCALE GENOMIC DNA]</scope>
    <source>
        <strain evidence="2 3">S00239</strain>
    </source>
</reference>
<evidence type="ECO:0000313" key="2">
    <source>
        <dbReference type="EMBL" id="MBB4844655.1"/>
    </source>
</evidence>
<dbReference type="RefSeq" id="WP_184301375.1">
    <property type="nucleotide sequence ID" value="NZ_JACHLP010000006.1"/>
</dbReference>
<feature type="domain" description="DUF7661" evidence="1">
    <location>
        <begin position="15"/>
        <end position="75"/>
    </location>
</feature>
<dbReference type="Pfam" id="PF24697">
    <property type="entry name" value="DUF7661"/>
    <property type="match status" value="1"/>
</dbReference>
<protein>
    <recommendedName>
        <fullName evidence="1">DUF7661 domain-containing protein</fullName>
    </recommendedName>
</protein>
<dbReference type="AlphaFoldDB" id="A0A840LCL7"/>